<dbReference type="OrthoDB" id="3558762at2759"/>
<dbReference type="EMBL" id="JAPQKO010000006">
    <property type="protein sequence ID" value="KAJ5156107.1"/>
    <property type="molecule type" value="Genomic_DNA"/>
</dbReference>
<reference evidence="1" key="1">
    <citation type="submission" date="2022-11" db="EMBL/GenBank/DDBJ databases">
        <authorList>
            <person name="Petersen C."/>
        </authorList>
    </citation>
    <scope>NUCLEOTIDE SEQUENCE</scope>
    <source>
        <strain evidence="1">IBT 21917</strain>
    </source>
</reference>
<dbReference type="AlphaFoldDB" id="A0A9W9HS73"/>
<name>A0A9W9HS73_9EURO</name>
<gene>
    <name evidence="1" type="ORF">N7492_008910</name>
</gene>
<comment type="caution">
    <text evidence="1">The sequence shown here is derived from an EMBL/GenBank/DDBJ whole genome shotgun (WGS) entry which is preliminary data.</text>
</comment>
<sequence>MPATRLTLSQEACDVFSRGRKHSNCNGIVLAYGLENVTTAMVQKLCDEATESYAKEVLNWTGDESDKPKTFTPVNDGPFQTLNECTEHLVRHLQGSFEPSPPRSLPTYSHGYVAFSRKNQSTIATLVLPYWARGPWRISHRPIPIHTELGMTVESLRMGDAFERDVLVQYPPACPEDESSSEESDPGPEIKWAFAIFSTGLTSALRVVGMIDPWTTEDDHQPSAATVDLLADPKTSRKLFICCDNDQPAAKGALVMQMEWDSNIAREQTDLQDIGATTTIHKERVQIGAALAKAYEMVQDLD</sequence>
<keyword evidence="2" id="KW-1185">Reference proteome</keyword>
<dbReference type="Proteomes" id="UP001146351">
    <property type="component" value="Unassembled WGS sequence"/>
</dbReference>
<reference evidence="1" key="2">
    <citation type="journal article" date="2023" name="IMA Fungus">
        <title>Comparative genomic study of the Penicillium genus elucidates a diverse pangenome and 15 lateral gene transfer events.</title>
        <authorList>
            <person name="Petersen C."/>
            <person name="Sorensen T."/>
            <person name="Nielsen M.R."/>
            <person name="Sondergaard T.E."/>
            <person name="Sorensen J.L."/>
            <person name="Fitzpatrick D.A."/>
            <person name="Frisvad J.C."/>
            <person name="Nielsen K.L."/>
        </authorList>
    </citation>
    <scope>NUCLEOTIDE SEQUENCE</scope>
    <source>
        <strain evidence="1">IBT 21917</strain>
    </source>
</reference>
<evidence type="ECO:0000313" key="2">
    <source>
        <dbReference type="Proteomes" id="UP001146351"/>
    </source>
</evidence>
<evidence type="ECO:0000313" key="1">
    <source>
        <dbReference type="EMBL" id="KAJ5156107.1"/>
    </source>
</evidence>
<organism evidence="1 2">
    <name type="scientific">Penicillium capsulatum</name>
    <dbReference type="NCBI Taxonomy" id="69766"/>
    <lineage>
        <taxon>Eukaryota</taxon>
        <taxon>Fungi</taxon>
        <taxon>Dikarya</taxon>
        <taxon>Ascomycota</taxon>
        <taxon>Pezizomycotina</taxon>
        <taxon>Eurotiomycetes</taxon>
        <taxon>Eurotiomycetidae</taxon>
        <taxon>Eurotiales</taxon>
        <taxon>Aspergillaceae</taxon>
        <taxon>Penicillium</taxon>
    </lineage>
</organism>
<proteinExistence type="predicted"/>
<protein>
    <submittedName>
        <fullName evidence="1">Uncharacterized protein</fullName>
    </submittedName>
</protein>
<accession>A0A9W9HS73</accession>